<keyword evidence="3" id="KW-1185">Reference proteome</keyword>
<keyword evidence="1" id="KW-1133">Transmembrane helix</keyword>
<dbReference type="PANTHER" id="PTHR47520">
    <property type="entry name" value="CX DOMAIN-CONTAINING PROTEIN-RELATED"/>
    <property type="match status" value="1"/>
</dbReference>
<keyword evidence="1" id="KW-0472">Membrane</keyword>
<evidence type="ECO:0000313" key="3">
    <source>
        <dbReference type="Proteomes" id="UP001328107"/>
    </source>
</evidence>
<proteinExistence type="predicted"/>
<evidence type="ECO:0000313" key="2">
    <source>
        <dbReference type="EMBL" id="GMR53054.1"/>
    </source>
</evidence>
<dbReference type="EMBL" id="BTRK01000005">
    <property type="protein sequence ID" value="GMR53054.1"/>
    <property type="molecule type" value="Genomic_DNA"/>
</dbReference>
<evidence type="ECO:0000256" key="1">
    <source>
        <dbReference type="SAM" id="Phobius"/>
    </source>
</evidence>
<feature type="non-terminal residue" evidence="2">
    <location>
        <position position="1"/>
    </location>
</feature>
<evidence type="ECO:0008006" key="4">
    <source>
        <dbReference type="Google" id="ProtNLM"/>
    </source>
</evidence>
<reference evidence="3" key="1">
    <citation type="submission" date="2022-10" db="EMBL/GenBank/DDBJ databases">
        <title>Genome assembly of Pristionchus species.</title>
        <authorList>
            <person name="Yoshida K."/>
            <person name="Sommer R.J."/>
        </authorList>
    </citation>
    <scope>NUCLEOTIDE SEQUENCE [LARGE SCALE GENOMIC DNA]</scope>
    <source>
        <strain evidence="3">RS5460</strain>
    </source>
</reference>
<dbReference type="PANTHER" id="PTHR47520:SF13">
    <property type="entry name" value="PROTEIN CBG10012"/>
    <property type="match status" value="1"/>
</dbReference>
<dbReference type="Proteomes" id="UP001328107">
    <property type="component" value="Unassembled WGS sequence"/>
</dbReference>
<gene>
    <name evidence="2" type="ORF">PMAYCL1PPCAC_23249</name>
</gene>
<dbReference type="AlphaFoldDB" id="A0AAN5I695"/>
<name>A0AAN5I695_9BILA</name>
<sequence length="168" mass="19403">FQNESSVFTARSDKLMWITHPESPVTIKDDLMYFWDKKYLPDPESTRCSHFVTSNSMKPVTLCKVKGMERCSRRIDMANELRFFSFYSSNEPPSFLTSFAWLCPNSTVCCEWECCTPHHYDFGECFLIFLLIFFGVILVVSIIFAIAEDASKNRPPHYTFGGTPTTTK</sequence>
<comment type="caution">
    <text evidence="2">The sequence shown here is derived from an EMBL/GenBank/DDBJ whole genome shotgun (WGS) entry which is preliminary data.</text>
</comment>
<keyword evidence="1" id="KW-0812">Transmembrane</keyword>
<accession>A0AAN5I695</accession>
<protein>
    <recommendedName>
        <fullName evidence="4">CX domain-containing protein</fullName>
    </recommendedName>
</protein>
<organism evidence="2 3">
    <name type="scientific">Pristionchus mayeri</name>
    <dbReference type="NCBI Taxonomy" id="1317129"/>
    <lineage>
        <taxon>Eukaryota</taxon>
        <taxon>Metazoa</taxon>
        <taxon>Ecdysozoa</taxon>
        <taxon>Nematoda</taxon>
        <taxon>Chromadorea</taxon>
        <taxon>Rhabditida</taxon>
        <taxon>Rhabditina</taxon>
        <taxon>Diplogasteromorpha</taxon>
        <taxon>Diplogasteroidea</taxon>
        <taxon>Neodiplogasteridae</taxon>
        <taxon>Pristionchus</taxon>
    </lineage>
</organism>
<feature type="transmembrane region" description="Helical" evidence="1">
    <location>
        <begin position="126"/>
        <end position="147"/>
    </location>
</feature>